<evidence type="ECO:0000313" key="3">
    <source>
        <dbReference type="Proteomes" id="UP000800093"/>
    </source>
</evidence>
<dbReference type="EMBL" id="ML986585">
    <property type="protein sequence ID" value="KAF2268788.1"/>
    <property type="molecule type" value="Genomic_DNA"/>
</dbReference>
<keyword evidence="1" id="KW-0472">Membrane</keyword>
<keyword evidence="1" id="KW-1133">Transmembrane helix</keyword>
<evidence type="ECO:0000313" key="2">
    <source>
        <dbReference type="EMBL" id="KAF2268788.1"/>
    </source>
</evidence>
<evidence type="ECO:0000256" key="1">
    <source>
        <dbReference type="SAM" id="Phobius"/>
    </source>
</evidence>
<sequence length="134" mass="15302">MLPWQKYLVSMALGKGLGVLSVCVIFFILFYFFPGVSTFDGRWLGAGLCIFDLGLLQRVESIRNVDPWISLNFFLFLSMGFVQLISYLVCLENVVNGRLASNVHGNILVARLKLVRNRQVTYRNTQYPLSIFWG</sequence>
<dbReference type="AlphaFoldDB" id="A0A9P4KIQ2"/>
<feature type="transmembrane region" description="Helical" evidence="1">
    <location>
        <begin position="68"/>
        <end position="89"/>
    </location>
</feature>
<keyword evidence="3" id="KW-1185">Reference proteome</keyword>
<feature type="transmembrane region" description="Helical" evidence="1">
    <location>
        <begin position="12"/>
        <end position="33"/>
    </location>
</feature>
<comment type="caution">
    <text evidence="2">The sequence shown here is derived from an EMBL/GenBank/DDBJ whole genome shotgun (WGS) entry which is preliminary data.</text>
</comment>
<organism evidence="2 3">
    <name type="scientific">Lojkania enalia</name>
    <dbReference type="NCBI Taxonomy" id="147567"/>
    <lineage>
        <taxon>Eukaryota</taxon>
        <taxon>Fungi</taxon>
        <taxon>Dikarya</taxon>
        <taxon>Ascomycota</taxon>
        <taxon>Pezizomycotina</taxon>
        <taxon>Dothideomycetes</taxon>
        <taxon>Pleosporomycetidae</taxon>
        <taxon>Pleosporales</taxon>
        <taxon>Pleosporales incertae sedis</taxon>
        <taxon>Lojkania</taxon>
    </lineage>
</organism>
<proteinExistence type="predicted"/>
<dbReference type="Proteomes" id="UP000800093">
    <property type="component" value="Unassembled WGS sequence"/>
</dbReference>
<keyword evidence="1" id="KW-0812">Transmembrane</keyword>
<gene>
    <name evidence="2" type="ORF">CC78DRAFT_353100</name>
</gene>
<reference evidence="3" key="1">
    <citation type="journal article" date="2020" name="Stud. Mycol.">
        <title>101 Dothideomycetes genomes: A test case for predicting lifestyles and emergence of pathogens.</title>
        <authorList>
            <person name="Haridas S."/>
            <person name="Albert R."/>
            <person name="Binder M."/>
            <person name="Bloem J."/>
            <person name="LaButti K."/>
            <person name="Salamov A."/>
            <person name="Andreopoulos B."/>
            <person name="Baker S."/>
            <person name="Barry K."/>
            <person name="Bills G."/>
            <person name="Bluhm B."/>
            <person name="Cannon C."/>
            <person name="Castanera R."/>
            <person name="Culley D."/>
            <person name="Daum C."/>
            <person name="Ezra D."/>
            <person name="Gonzalez J."/>
            <person name="Henrissat B."/>
            <person name="Kuo A."/>
            <person name="Liang C."/>
            <person name="Lipzen A."/>
            <person name="Lutzoni F."/>
            <person name="Magnuson J."/>
            <person name="Mondo S."/>
            <person name="Nolan M."/>
            <person name="Ohm R."/>
            <person name="Pangilinan J."/>
            <person name="Park H.-J."/>
            <person name="Ramirez L."/>
            <person name="Alfaro M."/>
            <person name="Sun H."/>
            <person name="Tritt A."/>
            <person name="Yoshinaga Y."/>
            <person name="Zwiers L.-H."/>
            <person name="Turgeon B."/>
            <person name="Goodwin S."/>
            <person name="Spatafora J."/>
            <person name="Crous P."/>
            <person name="Grigoriev I."/>
        </authorList>
    </citation>
    <scope>NUCLEOTIDE SEQUENCE [LARGE SCALE GENOMIC DNA]</scope>
    <source>
        <strain evidence="3">CBS 304.66</strain>
    </source>
</reference>
<accession>A0A9P4KIQ2</accession>
<protein>
    <submittedName>
        <fullName evidence="2">Uncharacterized protein</fullName>
    </submittedName>
</protein>
<name>A0A9P4KIQ2_9PLEO</name>